<name>A0A4U8W7A8_9NOCA</name>
<evidence type="ECO:0000256" key="2">
    <source>
        <dbReference type="ARBA" id="ARBA00006411"/>
    </source>
</evidence>
<evidence type="ECO:0000313" key="5">
    <source>
        <dbReference type="EMBL" id="VFB01863.1"/>
    </source>
</evidence>
<keyword evidence="3" id="KW-0963">Cytoplasm</keyword>
<organism evidence="5 6">
    <name type="scientific">Nocardia cyriacigeorgica</name>
    <dbReference type="NCBI Taxonomy" id="135487"/>
    <lineage>
        <taxon>Bacteria</taxon>
        <taxon>Bacillati</taxon>
        <taxon>Actinomycetota</taxon>
        <taxon>Actinomycetes</taxon>
        <taxon>Mycobacteriales</taxon>
        <taxon>Nocardiaceae</taxon>
        <taxon>Nocardia</taxon>
    </lineage>
</organism>
<evidence type="ECO:0000256" key="1">
    <source>
        <dbReference type="ARBA" id="ARBA00004496"/>
    </source>
</evidence>
<dbReference type="EMBL" id="LR215973">
    <property type="protein sequence ID" value="VFB01863.1"/>
    <property type="molecule type" value="Genomic_DNA"/>
</dbReference>
<gene>
    <name evidence="5" type="primary">espG1_3</name>
    <name evidence="5" type="ORF">NCTC10797_05693</name>
</gene>
<proteinExistence type="inferred from homology"/>
<comment type="subcellular location">
    <subcellularLocation>
        <location evidence="1">Cytoplasm</location>
    </subcellularLocation>
</comment>
<evidence type="ECO:0000256" key="3">
    <source>
        <dbReference type="ARBA" id="ARBA00022490"/>
    </source>
</evidence>
<dbReference type="InterPro" id="IPR025734">
    <property type="entry name" value="EspG"/>
</dbReference>
<dbReference type="RefSeq" id="WP_232052345.1">
    <property type="nucleotide sequence ID" value="NZ_CP026746.1"/>
</dbReference>
<protein>
    <submittedName>
        <fullName evidence="5">ESX-1 secretion-associated protein EspG1</fullName>
    </submittedName>
</protein>
<evidence type="ECO:0000313" key="6">
    <source>
        <dbReference type="Proteomes" id="UP000290439"/>
    </source>
</evidence>
<dbReference type="AlphaFoldDB" id="A0A4U8W7A8"/>
<accession>A0A4U8W7A8</accession>
<comment type="similarity">
    <text evidence="2">Belongs to the EspG family.</text>
</comment>
<dbReference type="GeneID" id="57072506"/>
<reference evidence="5 6" key="1">
    <citation type="submission" date="2019-02" db="EMBL/GenBank/DDBJ databases">
        <authorList>
            <consortium name="Pathogen Informatics"/>
        </authorList>
    </citation>
    <scope>NUCLEOTIDE SEQUENCE [LARGE SCALE GENOMIC DNA]</scope>
    <source>
        <strain evidence="5 6">3012STDY6756504</strain>
    </source>
</reference>
<dbReference type="Pfam" id="PF14011">
    <property type="entry name" value="ESX-1_EspG"/>
    <property type="match status" value="1"/>
</dbReference>
<dbReference type="Proteomes" id="UP000290439">
    <property type="component" value="Chromosome"/>
</dbReference>
<sequence length="292" mass="31459">MVYFSPESPLADLDEHADLDPTVVDLNVDAALVLQSLVGIEAYPLVLGLMPNIYDEDDHARVHAVVLDQLAEAGIVEDGRVLPVVQRWLHCLYRPDTELAVRVVDTGIDGRPQAMLRMSLVRSGSTHVLAARDDDHVVIQSVFHEGDGLETLAAAVSAALGPCPALHFEPLTATVEQLGDVPAEQHERRQALLELGAQPHTAGVLSRVLDDVVRRAEIVMFEHHDGSTAEPKVSANVLDTPSGRIVVTPSVALDGQLWCTYLPGDDAAVHAAVAALVELLPGRSWFDTSRAN</sequence>
<keyword evidence="4" id="KW-0143">Chaperone</keyword>
<evidence type="ECO:0000256" key="4">
    <source>
        <dbReference type="ARBA" id="ARBA00023186"/>
    </source>
</evidence>